<gene>
    <name evidence="2" type="ORF">EG850_11630</name>
</gene>
<feature type="transmembrane region" description="Helical" evidence="1">
    <location>
        <begin position="39"/>
        <end position="60"/>
    </location>
</feature>
<evidence type="ECO:0000313" key="2">
    <source>
        <dbReference type="EMBL" id="RRJ85800.1"/>
    </source>
</evidence>
<keyword evidence="1" id="KW-0812">Transmembrane</keyword>
<dbReference type="GO" id="GO:0016740">
    <property type="term" value="F:transferase activity"/>
    <property type="evidence" value="ECO:0007669"/>
    <property type="project" value="UniProtKB-KW"/>
</dbReference>
<comment type="caution">
    <text evidence="2">The sequence shown here is derived from an EMBL/GenBank/DDBJ whole genome shotgun (WGS) entry which is preliminary data.</text>
</comment>
<dbReference type="RefSeq" id="WP_124973658.1">
    <property type="nucleotide sequence ID" value="NZ_RQVS01000017.1"/>
</dbReference>
<dbReference type="AlphaFoldDB" id="A0A3P3VT25"/>
<dbReference type="InterPro" id="IPR043130">
    <property type="entry name" value="CDP-OH_PTrfase_TM_dom"/>
</dbReference>
<keyword evidence="1" id="KW-1133">Transmembrane helix</keyword>
<dbReference type="Gene3D" id="1.20.120.1760">
    <property type="match status" value="1"/>
</dbReference>
<reference evidence="2 3" key="1">
    <citation type="submission" date="2018-11" db="EMBL/GenBank/DDBJ databases">
        <title>YIM 102482-1 draft genome.</title>
        <authorList>
            <person name="Li G."/>
            <person name="Jiang Y."/>
        </authorList>
    </citation>
    <scope>NUCLEOTIDE SEQUENCE [LARGE SCALE GENOMIC DNA]</scope>
    <source>
        <strain evidence="2 3">YIM 102482-1</strain>
    </source>
</reference>
<evidence type="ECO:0000256" key="1">
    <source>
        <dbReference type="SAM" id="Phobius"/>
    </source>
</evidence>
<feature type="transmembrane region" description="Helical" evidence="1">
    <location>
        <begin position="66"/>
        <end position="89"/>
    </location>
</feature>
<dbReference type="OrthoDB" id="1034332at2"/>
<protein>
    <submittedName>
        <fullName evidence="2">CDP-alcohol phosphatidyltransferase family protein</fullName>
    </submittedName>
</protein>
<evidence type="ECO:0000313" key="3">
    <source>
        <dbReference type="Proteomes" id="UP000274391"/>
    </source>
</evidence>
<keyword evidence="1" id="KW-0472">Membrane</keyword>
<feature type="transmembrane region" description="Helical" evidence="1">
    <location>
        <begin position="197"/>
        <end position="218"/>
    </location>
</feature>
<feature type="transmembrane region" description="Helical" evidence="1">
    <location>
        <begin position="110"/>
        <end position="128"/>
    </location>
</feature>
<sequence length="235" mass="24448">MDDAPNSGLDRRTIPQRSTRWAARIADLLATLRLTPNTISLLSVIVALGAAVALAASAFVGDGARLGLLITAACLMPLRLLLNMLDGMLAVERGMHTPTGDLFNELPDRIADLVVIAGAGYATASVWLSGGVDLGVALGWLAAALAVLTAYVRTLGAANGVGNFFDGPMAKPPRMWVLVLACLVSLLEAPLGWPRGIVLTMALAVIALGSLITVIVRLRRITAALRARAAAEAQP</sequence>
<proteinExistence type="predicted"/>
<name>A0A3P3VT25_9MICO</name>
<dbReference type="Proteomes" id="UP000274391">
    <property type="component" value="Unassembled WGS sequence"/>
</dbReference>
<dbReference type="EMBL" id="RQVS01000017">
    <property type="protein sequence ID" value="RRJ85800.1"/>
    <property type="molecule type" value="Genomic_DNA"/>
</dbReference>
<feature type="transmembrane region" description="Helical" evidence="1">
    <location>
        <begin position="134"/>
        <end position="152"/>
    </location>
</feature>
<organism evidence="2 3">
    <name type="scientific">Gulosibacter macacae</name>
    <dbReference type="NCBI Taxonomy" id="2488791"/>
    <lineage>
        <taxon>Bacteria</taxon>
        <taxon>Bacillati</taxon>
        <taxon>Actinomycetota</taxon>
        <taxon>Actinomycetes</taxon>
        <taxon>Micrococcales</taxon>
        <taxon>Microbacteriaceae</taxon>
        <taxon>Gulosibacter</taxon>
    </lineage>
</organism>
<keyword evidence="2" id="KW-0808">Transferase</keyword>
<accession>A0A3P3VT25</accession>
<keyword evidence="3" id="KW-1185">Reference proteome</keyword>